<accession>A0A1G7AT68</accession>
<dbReference type="SUPFAM" id="SSF46689">
    <property type="entry name" value="Homeodomain-like"/>
    <property type="match status" value="1"/>
</dbReference>
<dbReference type="Proteomes" id="UP000198994">
    <property type="component" value="Unassembled WGS sequence"/>
</dbReference>
<dbReference type="InterPro" id="IPR018060">
    <property type="entry name" value="HTH_AraC"/>
</dbReference>
<gene>
    <name evidence="5" type="ORF">SAMN04488105_101364</name>
</gene>
<dbReference type="STRING" id="282683.SAMN04488105_101364"/>
<protein>
    <submittedName>
        <fullName evidence="5">AraC-type DNA-binding protein</fullName>
    </submittedName>
</protein>
<dbReference type="PROSITE" id="PS01124">
    <property type="entry name" value="HTH_ARAC_FAMILY_2"/>
    <property type="match status" value="1"/>
</dbReference>
<dbReference type="SMART" id="SM00342">
    <property type="entry name" value="HTH_ARAC"/>
    <property type="match status" value="1"/>
</dbReference>
<dbReference type="GO" id="GO:0003700">
    <property type="term" value="F:DNA-binding transcription factor activity"/>
    <property type="evidence" value="ECO:0007669"/>
    <property type="project" value="InterPro"/>
</dbReference>
<evidence type="ECO:0000313" key="6">
    <source>
        <dbReference type="Proteomes" id="UP000198994"/>
    </source>
</evidence>
<evidence type="ECO:0000256" key="1">
    <source>
        <dbReference type="ARBA" id="ARBA00023015"/>
    </source>
</evidence>
<dbReference type="Pfam" id="PF12833">
    <property type="entry name" value="HTH_18"/>
    <property type="match status" value="1"/>
</dbReference>
<dbReference type="Pfam" id="PF12625">
    <property type="entry name" value="Arabinose_bd"/>
    <property type="match status" value="1"/>
</dbReference>
<dbReference type="GO" id="GO:0000976">
    <property type="term" value="F:transcription cis-regulatory region binding"/>
    <property type="evidence" value="ECO:0007669"/>
    <property type="project" value="TreeGrafter"/>
</dbReference>
<keyword evidence="1" id="KW-0805">Transcription regulation</keyword>
<keyword evidence="3" id="KW-0804">Transcription</keyword>
<evidence type="ECO:0000259" key="4">
    <source>
        <dbReference type="PROSITE" id="PS01124"/>
    </source>
</evidence>
<proteinExistence type="predicted"/>
<dbReference type="GO" id="GO:0005829">
    <property type="term" value="C:cytosol"/>
    <property type="evidence" value="ECO:0007669"/>
    <property type="project" value="TreeGrafter"/>
</dbReference>
<name>A0A1G7AT68_9RHOB</name>
<evidence type="ECO:0000313" key="5">
    <source>
        <dbReference type="EMBL" id="SDE18068.1"/>
    </source>
</evidence>
<feature type="domain" description="HTH araC/xylS-type" evidence="4">
    <location>
        <begin position="224"/>
        <end position="322"/>
    </location>
</feature>
<dbReference type="OrthoDB" id="9805730at2"/>
<dbReference type="InterPro" id="IPR032687">
    <property type="entry name" value="AraC-type_N"/>
</dbReference>
<dbReference type="AlphaFoldDB" id="A0A1G7AT68"/>
<organism evidence="5 6">
    <name type="scientific">Salipiger thiooxidans</name>
    <dbReference type="NCBI Taxonomy" id="282683"/>
    <lineage>
        <taxon>Bacteria</taxon>
        <taxon>Pseudomonadati</taxon>
        <taxon>Pseudomonadota</taxon>
        <taxon>Alphaproteobacteria</taxon>
        <taxon>Rhodobacterales</taxon>
        <taxon>Roseobacteraceae</taxon>
        <taxon>Salipiger</taxon>
    </lineage>
</organism>
<dbReference type="PANTHER" id="PTHR47894">
    <property type="entry name" value="HTH-TYPE TRANSCRIPTIONAL REGULATOR GADX"/>
    <property type="match status" value="1"/>
</dbReference>
<evidence type="ECO:0000256" key="3">
    <source>
        <dbReference type="ARBA" id="ARBA00023163"/>
    </source>
</evidence>
<dbReference type="PANTHER" id="PTHR47894:SF4">
    <property type="entry name" value="HTH-TYPE TRANSCRIPTIONAL REGULATOR GADX"/>
    <property type="match status" value="1"/>
</dbReference>
<dbReference type="InterPro" id="IPR009057">
    <property type="entry name" value="Homeodomain-like_sf"/>
</dbReference>
<dbReference type="RefSeq" id="WP_089954651.1">
    <property type="nucleotide sequence ID" value="NZ_FNAV01000001.1"/>
</dbReference>
<dbReference type="EMBL" id="FNAV01000001">
    <property type="protein sequence ID" value="SDE18068.1"/>
    <property type="molecule type" value="Genomic_DNA"/>
</dbReference>
<keyword evidence="2 5" id="KW-0238">DNA-binding</keyword>
<evidence type="ECO:0000256" key="2">
    <source>
        <dbReference type="ARBA" id="ARBA00023125"/>
    </source>
</evidence>
<dbReference type="Gene3D" id="1.10.10.60">
    <property type="entry name" value="Homeodomain-like"/>
    <property type="match status" value="1"/>
</dbReference>
<sequence>MLNSVISEAIAGTVLGGDDAGHGQPSVEGEGFVPLSFFVDRLETLRQRSEGGLYAWTVGEIFTFDMLGDLGEIIACAPTLGHAMRQLAQGLPMLQSGAETSFTVIDDEARLSYRVLDPEIWPRRGDAEITLSLAQNICMRFGMPRGALRQVGLEYVPDRDPSECARHLRVMPRFDQTENYVAFPARFLSNPSVTGSAGTQEFSERSRALLDRLSRRQSRLATGELVRARILRHIGRGSLGQASIASELGMSDRSLRRKLSVEATSYHDILEECRRAQGEALLTRTERSLGDIAHALGYSDQTAFSRAFSRWFSMCPSEIRKSARQPAAGDLRPGLAG</sequence>
<reference evidence="6" key="1">
    <citation type="submission" date="2016-10" db="EMBL/GenBank/DDBJ databases">
        <authorList>
            <person name="Varghese N."/>
            <person name="Submissions S."/>
        </authorList>
    </citation>
    <scope>NUCLEOTIDE SEQUENCE [LARGE SCALE GENOMIC DNA]</scope>
    <source>
        <strain evidence="6">DSM 10146</strain>
    </source>
</reference>
<keyword evidence="6" id="KW-1185">Reference proteome</keyword>